<dbReference type="InterPro" id="IPR036598">
    <property type="entry name" value="GOLD_dom_sf"/>
</dbReference>
<reference evidence="12" key="1">
    <citation type="journal article" date="2013" name="Genome Biol. Evol.">
        <title>Punctuated emergences of genetic and phenotypic innovations in eumetazoan, bilaterian, euteleostome, and hominidae ancestors.</title>
        <authorList>
            <person name="Wenger Y."/>
            <person name="Galliot B."/>
        </authorList>
    </citation>
    <scope>NUCLEOTIDE SEQUENCE</scope>
    <source>
        <tissue evidence="12">Whole animals</tissue>
    </source>
</reference>
<dbReference type="AlphaFoldDB" id="T2M2W0"/>
<comment type="subcellular location">
    <subcellularLocation>
        <location evidence="7">Endomembrane system</location>
        <topology evidence="7">Single-pass membrane protein</topology>
    </subcellularLocation>
    <subcellularLocation>
        <location evidence="1 8">Membrane</location>
        <topology evidence="1 8">Single-pass type I membrane protein</topology>
    </subcellularLocation>
</comment>
<evidence type="ECO:0000256" key="8">
    <source>
        <dbReference type="RuleBase" id="RU003827"/>
    </source>
</evidence>
<dbReference type="PROSITE" id="PS50866">
    <property type="entry name" value="GOLD"/>
    <property type="match status" value="1"/>
</dbReference>
<proteinExistence type="evidence at transcript level"/>
<dbReference type="PANTHER" id="PTHR22811">
    <property type="entry name" value="TRANSMEMBRANE EMP24 DOMAIN-CONTAINING PROTEIN"/>
    <property type="match status" value="1"/>
</dbReference>
<dbReference type="KEGG" id="hmg:100206299"/>
<name>T2M2W0_HYDVU</name>
<dbReference type="GO" id="GO:0016020">
    <property type="term" value="C:membrane"/>
    <property type="evidence" value="ECO:0007669"/>
    <property type="project" value="UniProtKB-SubCell"/>
</dbReference>
<sequence length="208" mass="24560">MSREASLSFICILFCLISNSWLEELTFELEDNERQCFHEMIYNETKCTLEFQVITGGHYDVDVYLKDPENKILYNEKKKQYDSHTFVANKKGEYVFCFSNEFSSFTHKTVYFDFQSGEERPLSPGIGDHHTALTMIETTALSIHESLKVIIDYQTHHRLRELTSREMAEYLYERVQYWSLGQTIVIVFVAVGEVLVLRNFFSEKRDRL</sequence>
<gene>
    <name evidence="12" type="primary">TMED7</name>
</gene>
<evidence type="ECO:0000256" key="1">
    <source>
        <dbReference type="ARBA" id="ARBA00004479"/>
    </source>
</evidence>
<dbReference type="Pfam" id="PF01105">
    <property type="entry name" value="EMP24_GP25L"/>
    <property type="match status" value="1"/>
</dbReference>
<evidence type="ECO:0000256" key="3">
    <source>
        <dbReference type="ARBA" id="ARBA00022692"/>
    </source>
</evidence>
<dbReference type="Gene3D" id="2.60.120.680">
    <property type="entry name" value="GOLD domain"/>
    <property type="match status" value="1"/>
</dbReference>
<evidence type="ECO:0000313" key="12">
    <source>
        <dbReference type="EMBL" id="CDG66401.1"/>
    </source>
</evidence>
<keyword evidence="6 9" id="KW-0472">Membrane</keyword>
<feature type="domain" description="GOLD" evidence="11">
    <location>
        <begin position="34"/>
        <end position="116"/>
    </location>
</feature>
<dbReference type="SUPFAM" id="SSF101576">
    <property type="entry name" value="Supernatant protein factor (SPF), C-terminal domain"/>
    <property type="match status" value="1"/>
</dbReference>
<feature type="chain" id="PRO_5044738646" evidence="10">
    <location>
        <begin position="23"/>
        <end position="208"/>
    </location>
</feature>
<keyword evidence="5 9" id="KW-1133">Transmembrane helix</keyword>
<comment type="similarity">
    <text evidence="2 8">Belongs to the EMP24/GP25L family.</text>
</comment>
<feature type="transmembrane region" description="Helical" evidence="9">
    <location>
        <begin position="177"/>
        <end position="197"/>
    </location>
</feature>
<keyword evidence="4 10" id="KW-0732">Signal</keyword>
<dbReference type="SMART" id="SM01190">
    <property type="entry name" value="EMP24_GP25L"/>
    <property type="match status" value="1"/>
</dbReference>
<dbReference type="InterPro" id="IPR009038">
    <property type="entry name" value="GOLD_dom"/>
</dbReference>
<evidence type="ECO:0000256" key="5">
    <source>
        <dbReference type="ARBA" id="ARBA00022989"/>
    </source>
</evidence>
<organism evidence="12">
    <name type="scientific">Hydra vulgaris</name>
    <name type="common">Hydra</name>
    <name type="synonym">Hydra attenuata</name>
    <dbReference type="NCBI Taxonomy" id="6087"/>
    <lineage>
        <taxon>Eukaryota</taxon>
        <taxon>Metazoa</taxon>
        <taxon>Cnidaria</taxon>
        <taxon>Hydrozoa</taxon>
        <taxon>Hydroidolina</taxon>
        <taxon>Anthoathecata</taxon>
        <taxon>Aplanulata</taxon>
        <taxon>Hydridae</taxon>
        <taxon>Hydra</taxon>
    </lineage>
</organism>
<dbReference type="OrthoDB" id="62956at2759"/>
<evidence type="ECO:0000256" key="7">
    <source>
        <dbReference type="ARBA" id="ARBA00037847"/>
    </source>
</evidence>
<keyword evidence="3 8" id="KW-0812">Transmembrane</keyword>
<dbReference type="OMA" id="VGEYTFC"/>
<accession>T2M2W0</accession>
<evidence type="ECO:0000256" key="4">
    <source>
        <dbReference type="ARBA" id="ARBA00022729"/>
    </source>
</evidence>
<feature type="signal peptide" evidence="10">
    <location>
        <begin position="1"/>
        <end position="22"/>
    </location>
</feature>
<dbReference type="InterPro" id="IPR015720">
    <property type="entry name" value="Emp24-like"/>
</dbReference>
<protein>
    <submittedName>
        <fullName evidence="12">Transmembrane emp24 domain-containing protein 7</fullName>
    </submittedName>
</protein>
<evidence type="ECO:0000256" key="10">
    <source>
        <dbReference type="SAM" id="SignalP"/>
    </source>
</evidence>
<dbReference type="GO" id="GO:0012505">
    <property type="term" value="C:endomembrane system"/>
    <property type="evidence" value="ECO:0007669"/>
    <property type="project" value="UniProtKB-SubCell"/>
</dbReference>
<evidence type="ECO:0000259" key="11">
    <source>
        <dbReference type="PROSITE" id="PS50866"/>
    </source>
</evidence>
<dbReference type="EMBL" id="HAAD01000169">
    <property type="protein sequence ID" value="CDG66401.1"/>
    <property type="molecule type" value="mRNA"/>
</dbReference>
<evidence type="ECO:0000256" key="2">
    <source>
        <dbReference type="ARBA" id="ARBA00007104"/>
    </source>
</evidence>
<evidence type="ECO:0000256" key="9">
    <source>
        <dbReference type="SAM" id="Phobius"/>
    </source>
</evidence>
<evidence type="ECO:0000256" key="6">
    <source>
        <dbReference type="ARBA" id="ARBA00023136"/>
    </source>
</evidence>